<dbReference type="InterPro" id="IPR003697">
    <property type="entry name" value="Maf-like"/>
</dbReference>
<dbReference type="PANTHER" id="PTHR43213">
    <property type="entry name" value="BIFUNCTIONAL DTTP/UTP PYROPHOSPHATASE/METHYLTRANSFERASE PROTEIN-RELATED"/>
    <property type="match status" value="1"/>
</dbReference>
<feature type="site" description="Important for substrate specificity" evidence="4">
    <location>
        <position position="15"/>
    </location>
</feature>
<comment type="function">
    <text evidence="4">Nucleoside triphosphate pyrophosphatase that hydrolyzes dTTP and UTP. May have a dual role in cell division arrest and in preventing the incorporation of modified nucleotides into cellular nucleic acids.</text>
</comment>
<dbReference type="CDD" id="cd00555">
    <property type="entry name" value="Maf"/>
    <property type="match status" value="1"/>
</dbReference>
<comment type="catalytic activity">
    <reaction evidence="4">
        <text>UTP + H2O = UMP + diphosphate + H(+)</text>
        <dbReference type="Rhea" id="RHEA:29395"/>
        <dbReference type="ChEBI" id="CHEBI:15377"/>
        <dbReference type="ChEBI" id="CHEBI:15378"/>
        <dbReference type="ChEBI" id="CHEBI:33019"/>
        <dbReference type="ChEBI" id="CHEBI:46398"/>
        <dbReference type="ChEBI" id="CHEBI:57865"/>
        <dbReference type="EC" id="3.6.1.9"/>
    </reaction>
</comment>
<comment type="caution">
    <text evidence="5">The sequence shown here is derived from an EMBL/GenBank/DDBJ whole genome shotgun (WGS) entry which is preliminary data.</text>
</comment>
<evidence type="ECO:0000313" key="6">
    <source>
        <dbReference type="Proteomes" id="UP000187408"/>
    </source>
</evidence>
<organism evidence="5 6">
    <name type="scientific">Desulfurobacterium indicum</name>
    <dbReference type="NCBI Taxonomy" id="1914305"/>
    <lineage>
        <taxon>Bacteria</taxon>
        <taxon>Pseudomonadati</taxon>
        <taxon>Aquificota</taxon>
        <taxon>Aquificia</taxon>
        <taxon>Desulfurobacteriales</taxon>
        <taxon>Desulfurobacteriaceae</taxon>
        <taxon>Desulfurobacterium</taxon>
    </lineage>
</organism>
<dbReference type="Proteomes" id="UP000187408">
    <property type="component" value="Unassembled WGS sequence"/>
</dbReference>
<comment type="similarity">
    <text evidence="4">Belongs to the Maf family. YhdE subfamily.</text>
</comment>
<reference evidence="5 6" key="1">
    <citation type="submission" date="2016-10" db="EMBL/GenBank/DDBJ databases">
        <title>Genome sequence of a sulfur-reducing bacterium Desulfurobacterium indicum K6013.</title>
        <authorList>
            <person name="Cao J."/>
            <person name="Shao Z."/>
            <person name="Alain K."/>
            <person name="Jebbar M."/>
        </authorList>
    </citation>
    <scope>NUCLEOTIDE SEQUENCE [LARGE SCALE GENOMIC DNA]</scope>
    <source>
        <strain evidence="5 6">K6013</strain>
    </source>
</reference>
<comment type="cofactor">
    <cofactor evidence="1 4">
        <name>a divalent metal cation</name>
        <dbReference type="ChEBI" id="CHEBI:60240"/>
    </cofactor>
</comment>
<evidence type="ECO:0000313" key="5">
    <source>
        <dbReference type="EMBL" id="OMH41156.1"/>
    </source>
</evidence>
<comment type="catalytic activity">
    <reaction evidence="4">
        <text>dTTP + H2O = dTMP + diphosphate + H(+)</text>
        <dbReference type="Rhea" id="RHEA:28534"/>
        <dbReference type="ChEBI" id="CHEBI:15377"/>
        <dbReference type="ChEBI" id="CHEBI:15378"/>
        <dbReference type="ChEBI" id="CHEBI:33019"/>
        <dbReference type="ChEBI" id="CHEBI:37568"/>
        <dbReference type="ChEBI" id="CHEBI:63528"/>
        <dbReference type="EC" id="3.6.1.9"/>
    </reaction>
</comment>
<feature type="site" description="Important for substrate specificity" evidence="4">
    <location>
        <position position="156"/>
    </location>
</feature>
<feature type="site" description="Important for substrate specificity" evidence="4">
    <location>
        <position position="73"/>
    </location>
</feature>
<dbReference type="PIRSF" id="PIRSF006305">
    <property type="entry name" value="Maf"/>
    <property type="match status" value="1"/>
</dbReference>
<dbReference type="STRING" id="1914305.BLW93_01315"/>
<dbReference type="GO" id="GO:0036218">
    <property type="term" value="F:dTTP diphosphatase activity"/>
    <property type="evidence" value="ECO:0007669"/>
    <property type="project" value="RHEA"/>
</dbReference>
<sequence length="198" mass="22172">MKGYERFLLLSSSPRRREILKMIGIPFRVYSSFSAMERIYETPLKTAVENAVSKILAGCEKQESEELALAADTIVVINNQILGKPKNREKARTFLKMLSGKKHTVITGFAVRLPSGKIIKGYEESGVVFRDLSEGEISWYLNTGEPFDKAGAYGIQGYGALLVKRIEGDFFNVMGLPIAKIYDILLDNNIDIKKMVGR</sequence>
<evidence type="ECO:0000256" key="4">
    <source>
        <dbReference type="HAMAP-Rule" id="MF_00528"/>
    </source>
</evidence>
<dbReference type="HAMAP" id="MF_00528">
    <property type="entry name" value="Maf"/>
    <property type="match status" value="1"/>
</dbReference>
<dbReference type="Gene3D" id="3.90.950.10">
    <property type="match status" value="1"/>
</dbReference>
<dbReference type="GO" id="GO:0009117">
    <property type="term" value="P:nucleotide metabolic process"/>
    <property type="evidence" value="ECO:0007669"/>
    <property type="project" value="UniProtKB-KW"/>
</dbReference>
<dbReference type="EC" id="3.6.1.9" evidence="4"/>
<dbReference type="OrthoDB" id="9807767at2"/>
<dbReference type="GO" id="GO:0005737">
    <property type="term" value="C:cytoplasm"/>
    <property type="evidence" value="ECO:0007669"/>
    <property type="project" value="UniProtKB-SubCell"/>
</dbReference>
<evidence type="ECO:0000256" key="3">
    <source>
        <dbReference type="ARBA" id="ARBA00023080"/>
    </source>
</evidence>
<comment type="subcellular location">
    <subcellularLocation>
        <location evidence="4">Cytoplasm</location>
    </subcellularLocation>
</comment>
<keyword evidence="4" id="KW-0963">Cytoplasm</keyword>
<keyword evidence="6" id="KW-1185">Reference proteome</keyword>
<dbReference type="InterPro" id="IPR029001">
    <property type="entry name" value="ITPase-like_fam"/>
</dbReference>
<accession>A0A1R1MN07</accession>
<protein>
    <recommendedName>
        <fullName evidence="4">dTTP/UTP pyrophosphatase</fullName>
        <shortName evidence="4">dTTPase/UTPase</shortName>
        <ecNumber evidence="4">3.6.1.9</ecNumber>
    </recommendedName>
    <alternativeName>
        <fullName evidence="4">Nucleoside triphosphate pyrophosphatase</fullName>
    </alternativeName>
    <alternativeName>
        <fullName evidence="4">Nucleotide pyrophosphatase</fullName>
        <shortName evidence="4">Nucleotide PPase</shortName>
    </alternativeName>
</protein>
<name>A0A1R1MN07_9BACT</name>
<dbReference type="NCBIfam" id="TIGR00172">
    <property type="entry name" value="maf"/>
    <property type="match status" value="1"/>
</dbReference>
<dbReference type="PANTHER" id="PTHR43213:SF5">
    <property type="entry name" value="BIFUNCTIONAL DTTP_UTP PYROPHOSPHATASE_METHYLTRANSFERASE PROTEIN-RELATED"/>
    <property type="match status" value="1"/>
</dbReference>
<keyword evidence="3 4" id="KW-0546">Nucleotide metabolism</keyword>
<dbReference type="AlphaFoldDB" id="A0A1R1MN07"/>
<feature type="active site" description="Proton acceptor" evidence="4">
    <location>
        <position position="72"/>
    </location>
</feature>
<dbReference type="EMBL" id="MOEN01000003">
    <property type="protein sequence ID" value="OMH41156.1"/>
    <property type="molecule type" value="Genomic_DNA"/>
</dbReference>
<dbReference type="GO" id="GO:0036221">
    <property type="term" value="F:UTP diphosphatase activity"/>
    <property type="evidence" value="ECO:0007669"/>
    <property type="project" value="RHEA"/>
</dbReference>
<keyword evidence="2 4" id="KW-0378">Hydrolase</keyword>
<evidence type="ECO:0000256" key="2">
    <source>
        <dbReference type="ARBA" id="ARBA00022801"/>
    </source>
</evidence>
<evidence type="ECO:0000256" key="1">
    <source>
        <dbReference type="ARBA" id="ARBA00001968"/>
    </source>
</evidence>
<comment type="caution">
    <text evidence="4">Lacks conserved residue(s) required for the propagation of feature annotation.</text>
</comment>
<dbReference type="SUPFAM" id="SSF52972">
    <property type="entry name" value="ITPase-like"/>
    <property type="match status" value="1"/>
</dbReference>
<gene>
    <name evidence="5" type="ORF">BLW93_01315</name>
</gene>
<dbReference type="Pfam" id="PF02545">
    <property type="entry name" value="Maf"/>
    <property type="match status" value="1"/>
</dbReference>
<proteinExistence type="inferred from homology"/>
<dbReference type="RefSeq" id="WP_076712313.1">
    <property type="nucleotide sequence ID" value="NZ_MOEN01000003.1"/>
</dbReference>